<dbReference type="InParanoid" id="G8YKW3"/>
<organism evidence="4 5">
    <name type="scientific">Pichia sorbitophila (strain ATCC MYA-4447 / BCRC 22081 / CBS 7064 / NBRC 10061 / NRRL Y-12695)</name>
    <name type="common">Hybrid yeast</name>
    <dbReference type="NCBI Taxonomy" id="559304"/>
    <lineage>
        <taxon>Eukaryota</taxon>
        <taxon>Fungi</taxon>
        <taxon>Dikarya</taxon>
        <taxon>Ascomycota</taxon>
        <taxon>Saccharomycotina</taxon>
        <taxon>Pichiomycetes</taxon>
        <taxon>Debaryomycetaceae</taxon>
        <taxon>Millerozyma</taxon>
    </lineage>
</organism>
<evidence type="ECO:0000256" key="1">
    <source>
        <dbReference type="SAM" id="MobiDB-lite"/>
    </source>
</evidence>
<feature type="transmembrane region" description="Helical" evidence="2">
    <location>
        <begin position="124"/>
        <end position="141"/>
    </location>
</feature>
<keyword evidence="2" id="KW-0472">Membrane</keyword>
<dbReference type="AlphaFoldDB" id="G8YKW3"/>
<proteinExistence type="predicted"/>
<evidence type="ECO:0000259" key="3">
    <source>
        <dbReference type="Pfam" id="PF00561"/>
    </source>
</evidence>
<keyword evidence="2" id="KW-1133">Transmembrane helix</keyword>
<keyword evidence="2" id="KW-0812">Transmembrane</keyword>
<dbReference type="SUPFAM" id="SSF53474">
    <property type="entry name" value="alpha/beta-Hydrolases"/>
    <property type="match status" value="1"/>
</dbReference>
<dbReference type="PANTHER" id="PTHR43139">
    <property type="entry name" value="SI:DKEY-122A22.2"/>
    <property type="match status" value="1"/>
</dbReference>
<dbReference type="InterPro" id="IPR052370">
    <property type="entry name" value="Meta-cleavage_hydrolase"/>
</dbReference>
<dbReference type="GO" id="GO:0005783">
    <property type="term" value="C:endoplasmic reticulum"/>
    <property type="evidence" value="ECO:0007669"/>
    <property type="project" value="TreeGrafter"/>
</dbReference>
<feature type="domain" description="AB hydrolase-1" evidence="3">
    <location>
        <begin position="292"/>
        <end position="418"/>
    </location>
</feature>
<dbReference type="STRING" id="559304.G8YKW3"/>
<feature type="compositionally biased region" description="Basic and acidic residues" evidence="1">
    <location>
        <begin position="48"/>
        <end position="67"/>
    </location>
</feature>
<dbReference type="Pfam" id="PF10329">
    <property type="entry name" value="DUF2417"/>
    <property type="match status" value="1"/>
</dbReference>
<accession>G8YKW3</accession>
<feature type="transmembrane region" description="Helical" evidence="2">
    <location>
        <begin position="174"/>
        <end position="199"/>
    </location>
</feature>
<dbReference type="OMA" id="WGKWQRE"/>
<dbReference type="OrthoDB" id="164921at2759"/>
<feature type="transmembrane region" description="Helical" evidence="2">
    <location>
        <begin position="86"/>
        <end position="112"/>
    </location>
</feature>
<keyword evidence="5" id="KW-1185">Reference proteome</keyword>
<name>G8YKW3_PICSO</name>
<dbReference type="InterPro" id="IPR019431">
    <property type="entry name" value="DUF2417"/>
</dbReference>
<feature type="transmembrane region" description="Helical" evidence="2">
    <location>
        <begin position="148"/>
        <end position="168"/>
    </location>
</feature>
<gene>
    <name evidence="4" type="primary">Piso0_001474</name>
    <name evidence="4" type="ORF">GNLVRS01_PISO0F07199g</name>
</gene>
<evidence type="ECO:0000313" key="5">
    <source>
        <dbReference type="Proteomes" id="UP000005222"/>
    </source>
</evidence>
<dbReference type="HOGENOM" id="CLU_028296_1_0_1"/>
<dbReference type="FunCoup" id="G8YKW3">
    <property type="interactions" value="100"/>
</dbReference>
<protein>
    <submittedName>
        <fullName evidence="4">Piso0_001474 protein</fullName>
    </submittedName>
</protein>
<dbReference type="Pfam" id="PF00561">
    <property type="entry name" value="Abhydrolase_1"/>
    <property type="match status" value="1"/>
</dbReference>
<evidence type="ECO:0000313" key="4">
    <source>
        <dbReference type="EMBL" id="CCE88697.1"/>
    </source>
</evidence>
<feature type="region of interest" description="Disordered" evidence="1">
    <location>
        <begin position="1"/>
        <end position="67"/>
    </location>
</feature>
<dbReference type="InterPro" id="IPR029058">
    <property type="entry name" value="AB_hydrolase_fold"/>
</dbReference>
<dbReference type="PANTHER" id="PTHR43139:SF52">
    <property type="entry name" value="SI:DKEY-122A22.2"/>
    <property type="match status" value="1"/>
</dbReference>
<evidence type="ECO:0000256" key="2">
    <source>
        <dbReference type="SAM" id="Phobius"/>
    </source>
</evidence>
<dbReference type="InterPro" id="IPR000073">
    <property type="entry name" value="AB_hydrolase_1"/>
</dbReference>
<reference evidence="4 5" key="1">
    <citation type="journal article" date="2012" name="G3 (Bethesda)">
        <title>Pichia sorbitophila, an interspecies yeast hybrid reveals early steps of genome resolution following polyploidization.</title>
        <authorList>
            <person name="Leh Louis V."/>
            <person name="Despons L."/>
            <person name="Friedrich A."/>
            <person name="Martin T."/>
            <person name="Durrens P."/>
            <person name="Casaregola S."/>
            <person name="Neuveglise C."/>
            <person name="Fairhead C."/>
            <person name="Marck C."/>
            <person name="Cruz J.A."/>
            <person name="Straub M.L."/>
            <person name="Kugler V."/>
            <person name="Sacerdot C."/>
            <person name="Uzunov Z."/>
            <person name="Thierry A."/>
            <person name="Weiss S."/>
            <person name="Bleykasten C."/>
            <person name="De Montigny J."/>
            <person name="Jacques N."/>
            <person name="Jung P."/>
            <person name="Lemaire M."/>
            <person name="Mallet S."/>
            <person name="Morel G."/>
            <person name="Richard G.F."/>
            <person name="Sarkar A."/>
            <person name="Savel G."/>
            <person name="Schacherer J."/>
            <person name="Seret M.L."/>
            <person name="Talla E."/>
            <person name="Samson G."/>
            <person name="Jubin C."/>
            <person name="Poulain J."/>
            <person name="Vacherie B."/>
            <person name="Barbe V."/>
            <person name="Pelletier E."/>
            <person name="Sherman D.J."/>
            <person name="Westhof E."/>
            <person name="Weissenbach J."/>
            <person name="Baret P.V."/>
            <person name="Wincker P."/>
            <person name="Gaillardin C."/>
            <person name="Dujon B."/>
            <person name="Souciet J.L."/>
        </authorList>
    </citation>
    <scope>NUCLEOTIDE SEQUENCE [LARGE SCALE GENOMIC DNA]</scope>
    <source>
        <strain evidence="5">ATCC MYA-4447 / BCRC 22081 / CBS 7064 / NBRC 10061 / NRRL Y-12695</strain>
    </source>
</reference>
<feature type="transmembrane region" description="Helical" evidence="2">
    <location>
        <begin position="220"/>
        <end position="249"/>
    </location>
</feature>
<dbReference type="EMBL" id="FO082054">
    <property type="protein sequence ID" value="CCE88697.1"/>
    <property type="molecule type" value="Genomic_DNA"/>
</dbReference>
<dbReference type="eggNOG" id="ENOG502QQW9">
    <property type="taxonomic scope" value="Eukaryota"/>
</dbReference>
<sequence length="567" mass="64974">MSGSNEAVSREGEIYNSRLAEVRENSSNQEPEEHNADGTISDTPPTSDLERQPLLNDHERPRRLLSPDDARVSPLNLHKIRLLKSVLTVINAINGVLLFVCVLDDFISVPGFGIRGRSPLELDLILICIVTNLVTLWCFAVPAYYERMLGYVCSALMGIDLFLVLIVGPMRKQFSLPGIIILVWTFGNILLNCFADYWVEKGRLHQEIKYTGRAETRRTISELFVMFVKIVMKFALFLIIWNISLFIWLQTFDTHEKPWGKLVPVDNNSYRVHLSCYGDVHKKLGEGNDSQPIVLIEGGQHTSSEEFQEWVEELYHLNKLDRYCIWDRPGYGFSDSAPSPISIGIVSEVLTEALLRENIEGPFAVVGFDIGGLYARMFASRNTGRVHSLLLVDSWHEDLLKQRPFSRPNFKNENKKVFRNILEFMDVKTGFKVWLKGLVSPLGVIPNVHWFFHPKRHSSNNRIFGSDMRYMPKYLRARLQEQVSSSILSYSEVVSSNIESVPVSVISSDNMIKRSLNWGKWQRELTRLSSKTTEWIVAENSDHFIWRSPRGREQLQSLLLRLIGAES</sequence>
<dbReference type="Gene3D" id="3.40.50.1820">
    <property type="entry name" value="alpha/beta hydrolase"/>
    <property type="match status" value="1"/>
</dbReference>
<dbReference type="Proteomes" id="UP000005222">
    <property type="component" value="Chromosome F"/>
</dbReference>